<dbReference type="Proteomes" id="UP000765509">
    <property type="component" value="Unassembled WGS sequence"/>
</dbReference>
<reference evidence="1" key="1">
    <citation type="submission" date="2021-03" db="EMBL/GenBank/DDBJ databases">
        <title>Draft genome sequence of rust myrtle Austropuccinia psidii MF-1, a brazilian biotype.</title>
        <authorList>
            <person name="Quecine M.C."/>
            <person name="Pachon D.M.R."/>
            <person name="Bonatelli M.L."/>
            <person name="Correr F.H."/>
            <person name="Franceschini L.M."/>
            <person name="Leite T.F."/>
            <person name="Margarido G.R.A."/>
            <person name="Almeida C.A."/>
            <person name="Ferrarezi J.A."/>
            <person name="Labate C.A."/>
        </authorList>
    </citation>
    <scope>NUCLEOTIDE SEQUENCE</scope>
    <source>
        <strain evidence="1">MF-1</strain>
    </source>
</reference>
<dbReference type="EMBL" id="AVOT02046911">
    <property type="protein sequence ID" value="MBW0542192.1"/>
    <property type="molecule type" value="Genomic_DNA"/>
</dbReference>
<dbReference type="AlphaFoldDB" id="A0A9Q3FRK5"/>
<gene>
    <name evidence="1" type="ORF">O181_081907</name>
</gene>
<accession>A0A9Q3FRK5</accession>
<protein>
    <submittedName>
        <fullName evidence="1">Uncharacterized protein</fullName>
    </submittedName>
</protein>
<organism evidence="1 2">
    <name type="scientific">Austropuccinia psidii MF-1</name>
    <dbReference type="NCBI Taxonomy" id="1389203"/>
    <lineage>
        <taxon>Eukaryota</taxon>
        <taxon>Fungi</taxon>
        <taxon>Dikarya</taxon>
        <taxon>Basidiomycota</taxon>
        <taxon>Pucciniomycotina</taxon>
        <taxon>Pucciniomycetes</taxon>
        <taxon>Pucciniales</taxon>
        <taxon>Sphaerophragmiaceae</taxon>
        <taxon>Austropuccinia</taxon>
    </lineage>
</organism>
<proteinExistence type="predicted"/>
<evidence type="ECO:0000313" key="2">
    <source>
        <dbReference type="Proteomes" id="UP000765509"/>
    </source>
</evidence>
<sequence length="137" mass="15259">MSSRGFIKAQGLVSISNTNDIIKQSLAILINSLPPREYWRHTLKGYLRGSSKTSCQVSMLHQSYLTTTLVSIQSGLIKTCISIIHHGKIIQHSSFPNLARYTLHQTINKGPLLARRSQDRNFSHIPASFDHGGFSPS</sequence>
<evidence type="ECO:0000313" key="1">
    <source>
        <dbReference type="EMBL" id="MBW0542192.1"/>
    </source>
</evidence>
<name>A0A9Q3FRK5_9BASI</name>
<keyword evidence="2" id="KW-1185">Reference proteome</keyword>
<comment type="caution">
    <text evidence="1">The sequence shown here is derived from an EMBL/GenBank/DDBJ whole genome shotgun (WGS) entry which is preliminary data.</text>
</comment>